<comment type="cofactor">
    <cofactor evidence="9">
        <name>a divalent metal cation</name>
        <dbReference type="ChEBI" id="CHEBI:60240"/>
    </cofactor>
    <text evidence="9">Binds 1 divalent metal cation per subunit.</text>
</comment>
<dbReference type="GO" id="GO:0008254">
    <property type="term" value="F:3'-nucleotidase activity"/>
    <property type="evidence" value="ECO:0007669"/>
    <property type="project" value="TreeGrafter"/>
</dbReference>
<keyword evidence="5 9" id="KW-0963">Cytoplasm</keyword>
<comment type="cofactor">
    <cofactor evidence="2">
        <name>Mg(2+)</name>
        <dbReference type="ChEBI" id="CHEBI:18420"/>
    </cofactor>
</comment>
<name>A0A1X7PEB7_9HYPH</name>
<keyword evidence="8 9" id="KW-0378">Hydrolase</keyword>
<organism evidence="11 12">
    <name type="scientific">Mesorhizobium australicum</name>
    <dbReference type="NCBI Taxonomy" id="536018"/>
    <lineage>
        <taxon>Bacteria</taxon>
        <taxon>Pseudomonadati</taxon>
        <taxon>Pseudomonadota</taxon>
        <taxon>Alphaproteobacteria</taxon>
        <taxon>Hyphomicrobiales</taxon>
        <taxon>Phyllobacteriaceae</taxon>
        <taxon>Mesorhizobium</taxon>
    </lineage>
</organism>
<evidence type="ECO:0000313" key="12">
    <source>
        <dbReference type="Proteomes" id="UP000193083"/>
    </source>
</evidence>
<comment type="similarity">
    <text evidence="4 9">Belongs to the SurE nucleotidase family.</text>
</comment>
<dbReference type="SUPFAM" id="SSF64167">
    <property type="entry name" value="SurE-like"/>
    <property type="match status" value="1"/>
</dbReference>
<accession>A0A1X7PEB7</accession>
<dbReference type="FunFam" id="3.40.1210.10:FF:000001">
    <property type="entry name" value="5'/3'-nucleotidase SurE"/>
    <property type="match status" value="1"/>
</dbReference>
<dbReference type="HAMAP" id="MF_00060">
    <property type="entry name" value="SurE"/>
    <property type="match status" value="1"/>
</dbReference>
<evidence type="ECO:0000256" key="1">
    <source>
        <dbReference type="ARBA" id="ARBA00000815"/>
    </source>
</evidence>
<dbReference type="OrthoDB" id="9780815at2"/>
<evidence type="ECO:0000256" key="3">
    <source>
        <dbReference type="ARBA" id="ARBA00004496"/>
    </source>
</evidence>
<dbReference type="NCBIfam" id="NF001490">
    <property type="entry name" value="PRK00346.1-4"/>
    <property type="match status" value="1"/>
</dbReference>
<dbReference type="NCBIfam" id="TIGR00087">
    <property type="entry name" value="surE"/>
    <property type="match status" value="1"/>
</dbReference>
<feature type="binding site" evidence="9">
    <location>
        <position position="8"/>
    </location>
    <ligand>
        <name>a divalent metal cation</name>
        <dbReference type="ChEBI" id="CHEBI:60240"/>
    </ligand>
</feature>
<evidence type="ECO:0000256" key="2">
    <source>
        <dbReference type="ARBA" id="ARBA00001946"/>
    </source>
</evidence>
<dbReference type="InterPro" id="IPR030048">
    <property type="entry name" value="SurE"/>
</dbReference>
<keyword evidence="7 9" id="KW-0547">Nucleotide-binding</keyword>
<evidence type="ECO:0000256" key="9">
    <source>
        <dbReference type="HAMAP-Rule" id="MF_00060"/>
    </source>
</evidence>
<evidence type="ECO:0000313" key="11">
    <source>
        <dbReference type="EMBL" id="SMH48975.1"/>
    </source>
</evidence>
<dbReference type="PANTHER" id="PTHR30457">
    <property type="entry name" value="5'-NUCLEOTIDASE SURE"/>
    <property type="match status" value="1"/>
</dbReference>
<proteinExistence type="inferred from homology"/>
<evidence type="ECO:0000256" key="4">
    <source>
        <dbReference type="ARBA" id="ARBA00011062"/>
    </source>
</evidence>
<evidence type="ECO:0000256" key="5">
    <source>
        <dbReference type="ARBA" id="ARBA00022490"/>
    </source>
</evidence>
<dbReference type="Gene3D" id="3.40.1210.10">
    <property type="entry name" value="Survival protein SurE-like phosphatase/nucleotidase"/>
    <property type="match status" value="1"/>
</dbReference>
<keyword evidence="6 9" id="KW-0479">Metal-binding</keyword>
<feature type="binding site" evidence="9">
    <location>
        <position position="9"/>
    </location>
    <ligand>
        <name>a divalent metal cation</name>
        <dbReference type="ChEBI" id="CHEBI:60240"/>
    </ligand>
</feature>
<dbReference type="InterPro" id="IPR036523">
    <property type="entry name" value="SurE-like_sf"/>
</dbReference>
<evidence type="ECO:0000256" key="6">
    <source>
        <dbReference type="ARBA" id="ARBA00022723"/>
    </source>
</evidence>
<evidence type="ECO:0000259" key="10">
    <source>
        <dbReference type="Pfam" id="PF01975"/>
    </source>
</evidence>
<comment type="function">
    <text evidence="9">Nucleotidase that shows phosphatase activity on nucleoside 5'-monophosphates.</text>
</comment>
<dbReference type="Pfam" id="PF01975">
    <property type="entry name" value="SurE"/>
    <property type="match status" value="1"/>
</dbReference>
<feature type="domain" description="Survival protein SurE-like phosphatase/nucleotidase" evidence="10">
    <location>
        <begin position="3"/>
        <end position="185"/>
    </location>
</feature>
<dbReference type="GO" id="GO:0005737">
    <property type="term" value="C:cytoplasm"/>
    <property type="evidence" value="ECO:0007669"/>
    <property type="project" value="UniProtKB-SubCell"/>
</dbReference>
<dbReference type="GO" id="GO:0008253">
    <property type="term" value="F:5'-nucleotidase activity"/>
    <property type="evidence" value="ECO:0007669"/>
    <property type="project" value="UniProtKB-UniRule"/>
</dbReference>
<dbReference type="EC" id="3.1.3.5" evidence="9"/>
<dbReference type="GO" id="GO:0046872">
    <property type="term" value="F:metal ion binding"/>
    <property type="evidence" value="ECO:0007669"/>
    <property type="project" value="UniProtKB-UniRule"/>
</dbReference>
<evidence type="ECO:0000256" key="8">
    <source>
        <dbReference type="ARBA" id="ARBA00022801"/>
    </source>
</evidence>
<dbReference type="PANTHER" id="PTHR30457:SF12">
    <property type="entry name" value="5'_3'-NUCLEOTIDASE SURE"/>
    <property type="match status" value="1"/>
</dbReference>
<dbReference type="GO" id="GO:0000166">
    <property type="term" value="F:nucleotide binding"/>
    <property type="evidence" value="ECO:0007669"/>
    <property type="project" value="UniProtKB-KW"/>
</dbReference>
<evidence type="ECO:0000256" key="7">
    <source>
        <dbReference type="ARBA" id="ARBA00022741"/>
    </source>
</evidence>
<keyword evidence="12" id="KW-1185">Reference proteome</keyword>
<dbReference type="EMBL" id="FXBL01000004">
    <property type="protein sequence ID" value="SMH48975.1"/>
    <property type="molecule type" value="Genomic_DNA"/>
</dbReference>
<dbReference type="GO" id="GO:0004309">
    <property type="term" value="F:exopolyphosphatase activity"/>
    <property type="evidence" value="ECO:0007669"/>
    <property type="project" value="TreeGrafter"/>
</dbReference>
<feature type="binding site" evidence="9">
    <location>
        <position position="92"/>
    </location>
    <ligand>
        <name>a divalent metal cation</name>
        <dbReference type="ChEBI" id="CHEBI:60240"/>
    </ligand>
</feature>
<dbReference type="AlphaFoldDB" id="A0A1X7PEB7"/>
<dbReference type="RefSeq" id="WP_085465596.1">
    <property type="nucleotide sequence ID" value="NZ_FXBL01000004.1"/>
</dbReference>
<sequence>MRILLTNDDGIHAEGLMVLERIARQLSDDVWVVAPENDQSGFAHSLSLSEPLRVRKVADKHYALRGTPTDCVIMGVRNLMPEPPDLVLSGVNSGSNIADDVTYSGTVAGAMEGTLIGIRSIALSQSYQFHDDGRIVPWGTAESLAPDLLHKLIAADLPKGVFLNVNFPNCEAEEVEGVEVTSQGKYVHGLWVDERQDGRGLPYYWLRFGKQMNNPVKGTDIHALDARKISVTPMKLDLTAHETRDALAAVLG</sequence>
<reference evidence="11 12" key="1">
    <citation type="submission" date="2017-04" db="EMBL/GenBank/DDBJ databases">
        <authorList>
            <person name="Afonso C.L."/>
            <person name="Miller P.J."/>
            <person name="Scott M.A."/>
            <person name="Spackman E."/>
            <person name="Goraichik I."/>
            <person name="Dimitrov K.M."/>
            <person name="Suarez D.L."/>
            <person name="Swayne D.E."/>
        </authorList>
    </citation>
    <scope>NUCLEOTIDE SEQUENCE [LARGE SCALE GENOMIC DNA]</scope>
    <source>
        <strain evidence="11 12">B5P</strain>
    </source>
</reference>
<comment type="subcellular location">
    <subcellularLocation>
        <location evidence="3 9">Cytoplasm</location>
    </subcellularLocation>
</comment>
<comment type="catalytic activity">
    <reaction evidence="1 9">
        <text>a ribonucleoside 5'-phosphate + H2O = a ribonucleoside + phosphate</text>
        <dbReference type="Rhea" id="RHEA:12484"/>
        <dbReference type="ChEBI" id="CHEBI:15377"/>
        <dbReference type="ChEBI" id="CHEBI:18254"/>
        <dbReference type="ChEBI" id="CHEBI:43474"/>
        <dbReference type="ChEBI" id="CHEBI:58043"/>
        <dbReference type="EC" id="3.1.3.5"/>
    </reaction>
</comment>
<dbReference type="InterPro" id="IPR002828">
    <property type="entry name" value="SurE-like_Pase/nucleotidase"/>
</dbReference>
<dbReference type="Proteomes" id="UP000193083">
    <property type="component" value="Unassembled WGS sequence"/>
</dbReference>
<gene>
    <name evidence="9" type="primary">surE</name>
    <name evidence="11" type="ORF">SAMN02982922_3824</name>
</gene>
<protein>
    <recommendedName>
        <fullName evidence="9">5'-nucleotidase SurE</fullName>
        <ecNumber evidence="9">3.1.3.5</ecNumber>
    </recommendedName>
    <alternativeName>
        <fullName evidence="9">Nucleoside 5'-monophosphate phosphohydrolase</fullName>
    </alternativeName>
</protein>
<feature type="binding site" evidence="9">
    <location>
        <position position="40"/>
    </location>
    <ligand>
        <name>a divalent metal cation</name>
        <dbReference type="ChEBI" id="CHEBI:60240"/>
    </ligand>
</feature>